<dbReference type="GeneID" id="54463386"/>
<feature type="region of interest" description="Disordered" evidence="1">
    <location>
        <begin position="211"/>
        <end position="311"/>
    </location>
</feature>
<evidence type="ECO:0000313" key="3">
    <source>
        <dbReference type="Proteomes" id="UP000504636"/>
    </source>
</evidence>
<dbReference type="OrthoDB" id="3946172at2759"/>
<evidence type="ECO:0000313" key="4">
    <source>
        <dbReference type="RefSeq" id="XP_033569966.1"/>
    </source>
</evidence>
<evidence type="ECO:0000256" key="1">
    <source>
        <dbReference type="SAM" id="MobiDB-lite"/>
    </source>
</evidence>
<gene>
    <name evidence="2 4" type="ORF">BDZ99DRAFT_482536</name>
</gene>
<dbReference type="Proteomes" id="UP000504636">
    <property type="component" value="Unplaced"/>
</dbReference>
<reference evidence="4" key="3">
    <citation type="submission" date="2025-04" db="UniProtKB">
        <authorList>
            <consortium name="RefSeq"/>
        </authorList>
    </citation>
    <scope>IDENTIFICATION</scope>
    <source>
        <strain evidence="4">CBS 304.34</strain>
    </source>
</reference>
<feature type="compositionally biased region" description="Pro residues" evidence="1">
    <location>
        <begin position="25"/>
        <end position="39"/>
    </location>
</feature>
<protein>
    <submittedName>
        <fullName evidence="2 4">Uncharacterized protein</fullName>
    </submittedName>
</protein>
<dbReference type="EMBL" id="MU003720">
    <property type="protein sequence ID" value="KAF2803002.1"/>
    <property type="molecule type" value="Genomic_DNA"/>
</dbReference>
<reference evidence="4" key="2">
    <citation type="submission" date="2020-04" db="EMBL/GenBank/DDBJ databases">
        <authorList>
            <consortium name="NCBI Genome Project"/>
        </authorList>
    </citation>
    <scope>NUCLEOTIDE SEQUENCE</scope>
    <source>
        <strain evidence="4">CBS 304.34</strain>
    </source>
</reference>
<feature type="compositionally biased region" description="Acidic residues" evidence="1">
    <location>
        <begin position="81"/>
        <end position="97"/>
    </location>
</feature>
<feature type="region of interest" description="Disordered" evidence="1">
    <location>
        <begin position="130"/>
        <end position="166"/>
    </location>
</feature>
<proteinExistence type="predicted"/>
<name>A0A6A6Y2I9_9PEZI</name>
<feature type="compositionally biased region" description="Low complexity" evidence="1">
    <location>
        <begin position="153"/>
        <end position="164"/>
    </location>
</feature>
<organism evidence="2">
    <name type="scientific">Mytilinidion resinicola</name>
    <dbReference type="NCBI Taxonomy" id="574789"/>
    <lineage>
        <taxon>Eukaryota</taxon>
        <taxon>Fungi</taxon>
        <taxon>Dikarya</taxon>
        <taxon>Ascomycota</taxon>
        <taxon>Pezizomycotina</taxon>
        <taxon>Dothideomycetes</taxon>
        <taxon>Pleosporomycetidae</taxon>
        <taxon>Mytilinidiales</taxon>
        <taxon>Mytilinidiaceae</taxon>
        <taxon>Mytilinidion</taxon>
    </lineage>
</organism>
<evidence type="ECO:0000313" key="2">
    <source>
        <dbReference type="EMBL" id="KAF2803002.1"/>
    </source>
</evidence>
<feature type="compositionally biased region" description="Polar residues" evidence="1">
    <location>
        <begin position="143"/>
        <end position="152"/>
    </location>
</feature>
<keyword evidence="3" id="KW-1185">Reference proteome</keyword>
<feature type="region of interest" description="Disordered" evidence="1">
    <location>
        <begin position="1"/>
        <end position="101"/>
    </location>
</feature>
<dbReference type="RefSeq" id="XP_033569966.1">
    <property type="nucleotide sequence ID" value="XM_033722493.1"/>
</dbReference>
<sequence>MKGDPAFPEALATSPAGDMKKRLEPPPAPSQPEPVPEPEPAVNTFVFKFPTIESEREDPRSSREKSAAVPTEQRQAVQPEPEPEPESESESELESIPEPDPLTKSIFPGFFDSICFLPDINLILQHHVRTTSSSFRHPKRANGSETNVNMNNPPSLSTSTPRPTKASRIYGSKTRIWNPKWDQLPGMTWMHEEDPDDRPQTPDIIKEGREERRHRLSNGKQQLHSSRPGPPQLKPVLGVDNNRGGGNDIPSIPRDVNDSSGAVARPNDRATTRRRACRSSPPERAPVQSGETEQVKCFCPKPPSLEAQPPR</sequence>
<reference evidence="2 4" key="1">
    <citation type="journal article" date="2020" name="Stud. Mycol.">
        <title>101 Dothideomycetes genomes: a test case for predicting lifestyles and emergence of pathogens.</title>
        <authorList>
            <person name="Haridas S."/>
            <person name="Albert R."/>
            <person name="Binder M."/>
            <person name="Bloem J."/>
            <person name="Labutti K."/>
            <person name="Salamov A."/>
            <person name="Andreopoulos B."/>
            <person name="Baker S."/>
            <person name="Barry K."/>
            <person name="Bills G."/>
            <person name="Bluhm B."/>
            <person name="Cannon C."/>
            <person name="Castanera R."/>
            <person name="Culley D."/>
            <person name="Daum C."/>
            <person name="Ezra D."/>
            <person name="Gonzalez J."/>
            <person name="Henrissat B."/>
            <person name="Kuo A."/>
            <person name="Liang C."/>
            <person name="Lipzen A."/>
            <person name="Lutzoni F."/>
            <person name="Magnuson J."/>
            <person name="Mondo S."/>
            <person name="Nolan M."/>
            <person name="Ohm R."/>
            <person name="Pangilinan J."/>
            <person name="Park H.-J."/>
            <person name="Ramirez L."/>
            <person name="Alfaro M."/>
            <person name="Sun H."/>
            <person name="Tritt A."/>
            <person name="Yoshinaga Y."/>
            <person name="Zwiers L.-H."/>
            <person name="Turgeon B."/>
            <person name="Goodwin S."/>
            <person name="Spatafora J."/>
            <person name="Crous P."/>
            <person name="Grigoriev I."/>
        </authorList>
    </citation>
    <scope>NUCLEOTIDE SEQUENCE</scope>
    <source>
        <strain evidence="2 4">CBS 304.34</strain>
    </source>
</reference>
<accession>A0A6A6Y2I9</accession>
<dbReference type="AlphaFoldDB" id="A0A6A6Y2I9"/>
<feature type="compositionally biased region" description="Basic and acidic residues" evidence="1">
    <location>
        <begin position="53"/>
        <end position="66"/>
    </location>
</feature>